<keyword evidence="3" id="KW-1185">Reference proteome</keyword>
<name>A0A7J5UIA3_9MICO</name>
<dbReference type="EMBL" id="WHJE01000275">
    <property type="protein sequence ID" value="KAE8762105.1"/>
    <property type="molecule type" value="Genomic_DNA"/>
</dbReference>
<gene>
    <name evidence="2" type="ORF">GB883_21095</name>
</gene>
<protein>
    <submittedName>
        <fullName evidence="2">Uncharacterized protein</fullName>
    </submittedName>
</protein>
<evidence type="ECO:0000256" key="1">
    <source>
        <dbReference type="SAM" id="MobiDB-lite"/>
    </source>
</evidence>
<sequence length="57" mass="5509">MTHPYGQPPAQPGAPLAPGHLPAAPQGAPDHRAGTDGPGNGHRPGDGHAAGAHALTP</sequence>
<dbReference type="AlphaFoldDB" id="A0A7J5UIA3"/>
<feature type="compositionally biased region" description="Pro residues" evidence="1">
    <location>
        <begin position="1"/>
        <end position="12"/>
    </location>
</feature>
<dbReference type="Proteomes" id="UP000451860">
    <property type="component" value="Unassembled WGS sequence"/>
</dbReference>
<feature type="compositionally biased region" description="Low complexity" evidence="1">
    <location>
        <begin position="13"/>
        <end position="28"/>
    </location>
</feature>
<feature type="region of interest" description="Disordered" evidence="1">
    <location>
        <begin position="1"/>
        <end position="57"/>
    </location>
</feature>
<reference evidence="2 3" key="1">
    <citation type="submission" date="2019-10" db="EMBL/GenBank/DDBJ databases">
        <title>Georgenia wutianyii sp. nov. and Georgenia yuyongxinii sp. nov. isolated from plateau pika (Ochotona curzoniae) in the Qinghai-Tibet plateau of China.</title>
        <authorList>
            <person name="Tian Z."/>
        </authorList>
    </citation>
    <scope>NUCLEOTIDE SEQUENCE [LARGE SCALE GENOMIC DNA]</scope>
    <source>
        <strain evidence="2 3">DSM 21501</strain>
    </source>
</reference>
<evidence type="ECO:0000313" key="2">
    <source>
        <dbReference type="EMBL" id="KAE8762105.1"/>
    </source>
</evidence>
<proteinExistence type="predicted"/>
<organism evidence="2 3">
    <name type="scientific">Georgenia thermotolerans</name>
    <dbReference type="NCBI Taxonomy" id="527326"/>
    <lineage>
        <taxon>Bacteria</taxon>
        <taxon>Bacillati</taxon>
        <taxon>Actinomycetota</taxon>
        <taxon>Actinomycetes</taxon>
        <taxon>Micrococcales</taxon>
        <taxon>Bogoriellaceae</taxon>
        <taxon>Georgenia</taxon>
    </lineage>
</organism>
<feature type="non-terminal residue" evidence="2">
    <location>
        <position position="57"/>
    </location>
</feature>
<comment type="caution">
    <text evidence="2">The sequence shown here is derived from an EMBL/GenBank/DDBJ whole genome shotgun (WGS) entry which is preliminary data.</text>
</comment>
<evidence type="ECO:0000313" key="3">
    <source>
        <dbReference type="Proteomes" id="UP000451860"/>
    </source>
</evidence>
<accession>A0A7J5UIA3</accession>